<dbReference type="PROSITE" id="PS50889">
    <property type="entry name" value="S4"/>
    <property type="match status" value="1"/>
</dbReference>
<sequence>MNFLKNIVNIDAEFITLGQLLKHVNLISSGGMAKWFLSEYVVYVDNEKEDRRGRKLFPGTMIDIPGEGTFFIQSTKSDKEEAEQDNSESEA</sequence>
<evidence type="ECO:0000313" key="3">
    <source>
        <dbReference type="Proteomes" id="UP000195985"/>
    </source>
</evidence>
<dbReference type="GO" id="GO:0003723">
    <property type="term" value="F:RNA binding"/>
    <property type="evidence" value="ECO:0007669"/>
    <property type="project" value="UniProtKB-KW"/>
</dbReference>
<name>A0A1W1IGB4_9LACT</name>
<dbReference type="InterPro" id="IPR036986">
    <property type="entry name" value="S4_RNA-bd_sf"/>
</dbReference>
<gene>
    <name evidence="2" type="ORF">TPAS_1743</name>
</gene>
<organism evidence="2 3">
    <name type="scientific">Trichococcus pasteurii</name>
    <dbReference type="NCBI Taxonomy" id="43064"/>
    <lineage>
        <taxon>Bacteria</taxon>
        <taxon>Bacillati</taxon>
        <taxon>Bacillota</taxon>
        <taxon>Bacilli</taxon>
        <taxon>Lactobacillales</taxon>
        <taxon>Carnobacteriaceae</taxon>
        <taxon>Trichococcus</taxon>
    </lineage>
</organism>
<reference evidence="3" key="1">
    <citation type="submission" date="2016-04" db="EMBL/GenBank/DDBJ databases">
        <authorList>
            <person name="Strepis N."/>
        </authorList>
    </citation>
    <scope>NUCLEOTIDE SEQUENCE [LARGE SCALE GENOMIC DNA]</scope>
</reference>
<protein>
    <submittedName>
        <fullName evidence="2">Uncharacterized protein</fullName>
    </submittedName>
</protein>
<dbReference type="InterPro" id="IPR014330">
    <property type="entry name" value="RNA-bd_S4-rel_YaaA"/>
</dbReference>
<dbReference type="EMBL" id="FWEY01000004">
    <property type="protein sequence ID" value="SLM52062.1"/>
    <property type="molecule type" value="Genomic_DNA"/>
</dbReference>
<dbReference type="SUPFAM" id="SSF55174">
    <property type="entry name" value="Alpha-L RNA-binding motif"/>
    <property type="match status" value="1"/>
</dbReference>
<dbReference type="AlphaFoldDB" id="A0A1W1IGB4"/>
<proteinExistence type="predicted"/>
<keyword evidence="1" id="KW-0694">RNA-binding</keyword>
<keyword evidence="3" id="KW-1185">Reference proteome</keyword>
<dbReference type="STRING" id="43064.SAMN04488086_11150"/>
<evidence type="ECO:0000256" key="1">
    <source>
        <dbReference type="PROSITE-ProRule" id="PRU00182"/>
    </source>
</evidence>
<dbReference type="NCBIfam" id="TIGR02988">
    <property type="entry name" value="YaaA_near_RecF"/>
    <property type="match status" value="1"/>
</dbReference>
<dbReference type="Pfam" id="PF13275">
    <property type="entry name" value="S4_2"/>
    <property type="match status" value="1"/>
</dbReference>
<dbReference type="Gene3D" id="3.10.290.10">
    <property type="entry name" value="RNA-binding S4 domain"/>
    <property type="match status" value="1"/>
</dbReference>
<dbReference type="Proteomes" id="UP000195985">
    <property type="component" value="Unassembled WGS sequence"/>
</dbReference>
<accession>A0A1W1IGB4</accession>
<evidence type="ECO:0000313" key="2">
    <source>
        <dbReference type="EMBL" id="SLM52062.1"/>
    </source>
</evidence>